<sequence>MEKKSPTSSGGRVHLSPSLCSCFATARTVRFRRRVFDLGDGVFDLGNRGFDSSDEGFDSGDGVFDSGNRGFDSGDGMFDSGNRGFDSSDGGFDFTGTLSSLFGTRL</sequence>
<evidence type="ECO:0000313" key="2">
    <source>
        <dbReference type="Proteomes" id="UP000585474"/>
    </source>
</evidence>
<comment type="caution">
    <text evidence="1">The sequence shown here is derived from an EMBL/GenBank/DDBJ whole genome shotgun (WGS) entry which is preliminary data.</text>
</comment>
<dbReference type="AlphaFoldDB" id="A0A7J0G890"/>
<dbReference type="EMBL" id="BJWL01000018">
    <property type="protein sequence ID" value="GFZ07025.1"/>
    <property type="molecule type" value="Genomic_DNA"/>
</dbReference>
<organism evidence="1 2">
    <name type="scientific">Actinidia rufa</name>
    <dbReference type="NCBI Taxonomy" id="165716"/>
    <lineage>
        <taxon>Eukaryota</taxon>
        <taxon>Viridiplantae</taxon>
        <taxon>Streptophyta</taxon>
        <taxon>Embryophyta</taxon>
        <taxon>Tracheophyta</taxon>
        <taxon>Spermatophyta</taxon>
        <taxon>Magnoliopsida</taxon>
        <taxon>eudicotyledons</taxon>
        <taxon>Gunneridae</taxon>
        <taxon>Pentapetalae</taxon>
        <taxon>asterids</taxon>
        <taxon>Ericales</taxon>
        <taxon>Actinidiaceae</taxon>
        <taxon>Actinidia</taxon>
    </lineage>
</organism>
<protein>
    <submittedName>
        <fullName evidence="1">Uncharacterized protein</fullName>
    </submittedName>
</protein>
<evidence type="ECO:0000313" key="1">
    <source>
        <dbReference type="EMBL" id="GFZ07025.1"/>
    </source>
</evidence>
<proteinExistence type="predicted"/>
<reference evidence="1 2" key="1">
    <citation type="submission" date="2019-07" db="EMBL/GenBank/DDBJ databases">
        <title>De Novo Assembly of kiwifruit Actinidia rufa.</title>
        <authorList>
            <person name="Sugita-Konishi S."/>
            <person name="Sato K."/>
            <person name="Mori E."/>
            <person name="Abe Y."/>
            <person name="Kisaki G."/>
            <person name="Hamano K."/>
            <person name="Suezawa K."/>
            <person name="Otani M."/>
            <person name="Fukuda T."/>
            <person name="Manabe T."/>
            <person name="Gomi K."/>
            <person name="Tabuchi M."/>
            <person name="Akimitsu K."/>
            <person name="Kataoka I."/>
        </authorList>
    </citation>
    <scope>NUCLEOTIDE SEQUENCE [LARGE SCALE GENOMIC DNA]</scope>
    <source>
        <strain evidence="2">cv. Fuchu</strain>
    </source>
</reference>
<keyword evidence="2" id="KW-1185">Reference proteome</keyword>
<dbReference type="Proteomes" id="UP000585474">
    <property type="component" value="Unassembled WGS sequence"/>
</dbReference>
<gene>
    <name evidence="1" type="ORF">Acr_18g0011950</name>
</gene>
<accession>A0A7J0G890</accession>
<name>A0A7J0G890_9ERIC</name>